<reference evidence="2" key="1">
    <citation type="submission" date="2020-10" db="EMBL/GenBank/DDBJ databases">
        <authorList>
            <person name="Gilroy R."/>
        </authorList>
    </citation>
    <scope>NUCLEOTIDE SEQUENCE</scope>
    <source>
        <strain evidence="2">6086</strain>
    </source>
</reference>
<organism evidence="2 3">
    <name type="scientific">Candidatus Caccousia stercoris</name>
    <dbReference type="NCBI Taxonomy" id="2840723"/>
    <lineage>
        <taxon>Bacteria</taxon>
        <taxon>Bacillati</taxon>
        <taxon>Bacillota</taxon>
        <taxon>Clostridia</taxon>
        <taxon>Eubacteriales</taxon>
        <taxon>Oscillospiraceae</taxon>
        <taxon>Oscillospiraceae incertae sedis</taxon>
        <taxon>Candidatus Caccousia</taxon>
    </lineage>
</organism>
<feature type="compositionally biased region" description="Low complexity" evidence="1">
    <location>
        <begin position="25"/>
        <end position="34"/>
    </location>
</feature>
<name>A0A9D1FQI4_9FIRM</name>
<dbReference type="AlphaFoldDB" id="A0A9D1FQI4"/>
<evidence type="ECO:0000256" key="1">
    <source>
        <dbReference type="SAM" id="MobiDB-lite"/>
    </source>
</evidence>
<gene>
    <name evidence="2" type="ORF">IAD03_01010</name>
</gene>
<proteinExistence type="predicted"/>
<reference evidence="2" key="2">
    <citation type="journal article" date="2021" name="PeerJ">
        <title>Extensive microbial diversity within the chicken gut microbiome revealed by metagenomics and culture.</title>
        <authorList>
            <person name="Gilroy R."/>
            <person name="Ravi A."/>
            <person name="Getino M."/>
            <person name="Pursley I."/>
            <person name="Horton D.L."/>
            <person name="Alikhan N.F."/>
            <person name="Baker D."/>
            <person name="Gharbi K."/>
            <person name="Hall N."/>
            <person name="Watson M."/>
            <person name="Adriaenssens E.M."/>
            <person name="Foster-Nyarko E."/>
            <person name="Jarju S."/>
            <person name="Secka A."/>
            <person name="Antonio M."/>
            <person name="Oren A."/>
            <person name="Chaudhuri R.R."/>
            <person name="La Ragione R."/>
            <person name="Hildebrand F."/>
            <person name="Pallen M.J."/>
        </authorList>
    </citation>
    <scope>NUCLEOTIDE SEQUENCE</scope>
    <source>
        <strain evidence="2">6086</strain>
    </source>
</reference>
<comment type="caution">
    <text evidence="2">The sequence shown here is derived from an EMBL/GenBank/DDBJ whole genome shotgun (WGS) entry which is preliminary data.</text>
</comment>
<accession>A0A9D1FQI4</accession>
<dbReference type="Proteomes" id="UP000824141">
    <property type="component" value="Unassembled WGS sequence"/>
</dbReference>
<evidence type="ECO:0000313" key="2">
    <source>
        <dbReference type="EMBL" id="HIS77927.1"/>
    </source>
</evidence>
<evidence type="ECO:0000313" key="3">
    <source>
        <dbReference type="Proteomes" id="UP000824141"/>
    </source>
</evidence>
<protein>
    <submittedName>
        <fullName evidence="2">Uncharacterized protein</fullName>
    </submittedName>
</protein>
<feature type="region of interest" description="Disordered" evidence="1">
    <location>
        <begin position="1"/>
        <end position="91"/>
    </location>
</feature>
<sequence length="130" mass="14416">MPQDNEMQRLQQEAVRRVREMQSRAQIAAQPQAQRTDGHNGGQNAGSADRQGNGGPQNGGGHDRQNGQELRPSPGPQHPAQQEGHSPELLRMLFQQEDRTLILLLLLLLVEENQDPSLLLALLYLAMSPE</sequence>
<dbReference type="EMBL" id="DVJM01000018">
    <property type="protein sequence ID" value="HIS77927.1"/>
    <property type="molecule type" value="Genomic_DNA"/>
</dbReference>